<dbReference type="EMBL" id="DF238840">
    <property type="protein sequence ID" value="GAF26986.1"/>
    <property type="molecule type" value="Genomic_DNA"/>
</dbReference>
<feature type="domain" description="Acylphosphatase-like" evidence="8">
    <location>
        <begin position="47"/>
        <end position="133"/>
    </location>
</feature>
<sequence length="135" mass="15196">MMAPPFIGRIYYTPSGCPASPGLSPSPDYAIFLLRFFEGGFTLSLVRAHFLVKGFVQGVGFRYFVLRQAAALQLNGWVRNRYNGSVEGVVEGPEAEVKEFLDRCRRGPAWAEVKEVKVQYEEPRGETTFRIRSSV</sequence>
<feature type="active site" evidence="5">
    <location>
        <position position="80"/>
    </location>
</feature>
<gene>
    <name evidence="9" type="ORF">MTY_2327</name>
</gene>
<comment type="similarity">
    <text evidence="1 7">Belongs to the acylphosphatase family.</text>
</comment>
<dbReference type="PROSITE" id="PS51160">
    <property type="entry name" value="ACYLPHOSPHATASE_3"/>
    <property type="match status" value="1"/>
</dbReference>
<dbReference type="EC" id="3.6.1.7" evidence="2 5"/>
<name>A0A0S6UDF3_NEOTH</name>
<evidence type="ECO:0000259" key="8">
    <source>
        <dbReference type="PROSITE" id="PS51160"/>
    </source>
</evidence>
<evidence type="ECO:0000256" key="6">
    <source>
        <dbReference type="RuleBase" id="RU000553"/>
    </source>
</evidence>
<dbReference type="PRINTS" id="PR00112">
    <property type="entry name" value="ACYLPHPHTASE"/>
</dbReference>
<evidence type="ECO:0000256" key="5">
    <source>
        <dbReference type="PROSITE-ProRule" id="PRU00520"/>
    </source>
</evidence>
<evidence type="ECO:0000256" key="4">
    <source>
        <dbReference type="ARBA" id="ARBA00047645"/>
    </source>
</evidence>
<dbReference type="PROSITE" id="PS00150">
    <property type="entry name" value="ACYLPHOSPHATASE_1"/>
    <property type="match status" value="1"/>
</dbReference>
<evidence type="ECO:0000256" key="3">
    <source>
        <dbReference type="ARBA" id="ARBA00015991"/>
    </source>
</evidence>
<keyword evidence="5 6" id="KW-0378">Hydrolase</keyword>
<accession>A0A0S6UDF3</accession>
<dbReference type="InterPro" id="IPR001792">
    <property type="entry name" value="Acylphosphatase-like_dom"/>
</dbReference>
<dbReference type="InterPro" id="IPR017968">
    <property type="entry name" value="Acylphosphatase_CS"/>
</dbReference>
<evidence type="ECO:0000256" key="2">
    <source>
        <dbReference type="ARBA" id="ARBA00012150"/>
    </source>
</evidence>
<dbReference type="Pfam" id="PF00708">
    <property type="entry name" value="Acylphosphatase"/>
    <property type="match status" value="1"/>
</dbReference>
<dbReference type="GO" id="GO:0003998">
    <property type="term" value="F:acylphosphatase activity"/>
    <property type="evidence" value="ECO:0007669"/>
    <property type="project" value="UniProtKB-EC"/>
</dbReference>
<evidence type="ECO:0000313" key="9">
    <source>
        <dbReference type="EMBL" id="GAF26986.1"/>
    </source>
</evidence>
<dbReference type="SUPFAM" id="SSF54975">
    <property type="entry name" value="Acylphosphatase/BLUF domain-like"/>
    <property type="match status" value="1"/>
</dbReference>
<evidence type="ECO:0000256" key="7">
    <source>
        <dbReference type="RuleBase" id="RU004168"/>
    </source>
</evidence>
<feature type="active site" evidence="5">
    <location>
        <position position="62"/>
    </location>
</feature>
<dbReference type="PROSITE" id="PS00151">
    <property type="entry name" value="ACYLPHOSPHATASE_2"/>
    <property type="match status" value="1"/>
</dbReference>
<dbReference type="AlphaFoldDB" id="A0A0S6UDF3"/>
<dbReference type="PANTHER" id="PTHR47268">
    <property type="entry name" value="ACYLPHOSPHATASE"/>
    <property type="match status" value="1"/>
</dbReference>
<proteinExistence type="inferred from homology"/>
<dbReference type="Gene3D" id="3.30.70.100">
    <property type="match status" value="1"/>
</dbReference>
<organism evidence="9">
    <name type="scientific">Moorella thermoacetica Y72</name>
    <dbReference type="NCBI Taxonomy" id="1325331"/>
    <lineage>
        <taxon>Bacteria</taxon>
        <taxon>Bacillati</taxon>
        <taxon>Bacillota</taxon>
        <taxon>Clostridia</taxon>
        <taxon>Neomoorellales</taxon>
        <taxon>Neomoorellaceae</taxon>
        <taxon>Neomoorella</taxon>
    </lineage>
</organism>
<reference evidence="9" key="1">
    <citation type="journal article" date="2014" name="Gene">
        <title>Genome-guided analysis of transformation efficiency and carbon dioxide assimilation by Moorella thermoacetica Y72.</title>
        <authorList>
            <person name="Tsukahara K."/>
            <person name="Kita A."/>
            <person name="Nakashimada Y."/>
            <person name="Hoshino T."/>
            <person name="Murakami K."/>
        </authorList>
    </citation>
    <scope>NUCLEOTIDE SEQUENCE [LARGE SCALE GENOMIC DNA]</scope>
    <source>
        <strain evidence="9">Y72</strain>
    </source>
</reference>
<evidence type="ECO:0000256" key="1">
    <source>
        <dbReference type="ARBA" id="ARBA00005614"/>
    </source>
</evidence>
<dbReference type="Proteomes" id="UP000063718">
    <property type="component" value="Unassembled WGS sequence"/>
</dbReference>
<protein>
    <recommendedName>
        <fullName evidence="3 5">Acylphosphatase</fullName>
        <ecNumber evidence="2 5">3.6.1.7</ecNumber>
    </recommendedName>
</protein>
<dbReference type="PANTHER" id="PTHR47268:SF4">
    <property type="entry name" value="ACYLPHOSPHATASE"/>
    <property type="match status" value="1"/>
</dbReference>
<dbReference type="InterPro" id="IPR020456">
    <property type="entry name" value="Acylphosphatase"/>
</dbReference>
<comment type="catalytic activity">
    <reaction evidence="4 5 6">
        <text>an acyl phosphate + H2O = a carboxylate + phosphate + H(+)</text>
        <dbReference type="Rhea" id="RHEA:14965"/>
        <dbReference type="ChEBI" id="CHEBI:15377"/>
        <dbReference type="ChEBI" id="CHEBI:15378"/>
        <dbReference type="ChEBI" id="CHEBI:29067"/>
        <dbReference type="ChEBI" id="CHEBI:43474"/>
        <dbReference type="ChEBI" id="CHEBI:59918"/>
        <dbReference type="EC" id="3.6.1.7"/>
    </reaction>
</comment>
<dbReference type="InterPro" id="IPR036046">
    <property type="entry name" value="Acylphosphatase-like_dom_sf"/>
</dbReference>